<dbReference type="VEuPathDB" id="FungiDB:PC110_g23520"/>
<dbReference type="EMBL" id="RCML01000103">
    <property type="protein sequence ID" value="KAG2991364.1"/>
    <property type="molecule type" value="Genomic_DNA"/>
</dbReference>
<organism evidence="3 4">
    <name type="scientific">Phytophthora cactorum</name>
    <dbReference type="NCBI Taxonomy" id="29920"/>
    <lineage>
        <taxon>Eukaryota</taxon>
        <taxon>Sar</taxon>
        <taxon>Stramenopiles</taxon>
        <taxon>Oomycota</taxon>
        <taxon>Peronosporomycetes</taxon>
        <taxon>Peronosporales</taxon>
        <taxon>Peronosporaceae</taxon>
        <taxon>Phytophthora</taxon>
    </lineage>
</organism>
<feature type="domain" description="HAT C-terminal dimerisation" evidence="2">
    <location>
        <begin position="19"/>
        <end position="86"/>
    </location>
</feature>
<name>A0A8T1GCI6_9STRA</name>
<comment type="caution">
    <text evidence="3">The sequence shown here is derived from an EMBL/GenBank/DDBJ whole genome shotgun (WGS) entry which is preliminary data.</text>
</comment>
<dbReference type="Pfam" id="PF05699">
    <property type="entry name" value="Dimer_Tnp_hAT"/>
    <property type="match status" value="1"/>
</dbReference>
<protein>
    <recommendedName>
        <fullName evidence="2">HAT C-terminal dimerisation domain-containing protein</fullName>
    </recommendedName>
</protein>
<gene>
    <name evidence="3" type="ORF">PC118_g5121</name>
</gene>
<feature type="region of interest" description="Disordered" evidence="1">
    <location>
        <begin position="160"/>
        <end position="192"/>
    </location>
</feature>
<dbReference type="Proteomes" id="UP000697107">
    <property type="component" value="Unassembled WGS sequence"/>
</dbReference>
<dbReference type="VEuPathDB" id="FungiDB:PC110_g22478"/>
<evidence type="ECO:0000256" key="1">
    <source>
        <dbReference type="SAM" id="MobiDB-lite"/>
    </source>
</evidence>
<proteinExistence type="predicted"/>
<accession>A0A8T1GCI6</accession>
<feature type="region of interest" description="Disordered" evidence="1">
    <location>
        <begin position="442"/>
        <end position="465"/>
    </location>
</feature>
<dbReference type="GO" id="GO:0046983">
    <property type="term" value="F:protein dimerization activity"/>
    <property type="evidence" value="ECO:0007669"/>
    <property type="project" value="InterPro"/>
</dbReference>
<reference evidence="3" key="1">
    <citation type="submission" date="2018-10" db="EMBL/GenBank/DDBJ databases">
        <title>Effector identification in a new, highly contiguous assembly of the strawberry crown rot pathogen Phytophthora cactorum.</title>
        <authorList>
            <person name="Armitage A.D."/>
            <person name="Nellist C.F."/>
            <person name="Bates H."/>
            <person name="Vickerstaff R.J."/>
            <person name="Harrison R.J."/>
        </authorList>
    </citation>
    <scope>NUCLEOTIDE SEQUENCE</scope>
    <source>
        <strain evidence="3">P415</strain>
    </source>
</reference>
<sequence length="470" mass="51352">MRPNRPLVTNYRDRRAEEELDRWLEDPVDVERDGTGAAKENVLEFWRRLEHQGDYRIIPKAVRVLFAMPSSSCQIERDFGISGNMCEAIPKGEHHLHTPKSFVYAVDEDMDVGLEDMPSDLLTEFVSSTSLGDDWSGWGEEEEKSSFRCVRAATAAVSSMLSSPSSTRPHVKAGTDHHSDGNNHRVLSPRRSSSVRPCCDGCCEQHFFRHRPPPNHSGPALSTAAATQPVAVAVLLNNRGDANVLALLREVADLVEPTKIVEAVRKKKTSLEDDGVDDSSKEITTYYSKHHNGADHVQRSGGALAATHGQSVVLAQLEAQFQGEDADEGDQVGECRVQAARAAARDGRKRAHLSRRGRLVCCCVERTREVADLVEPTKIVEAVRKKKTSLEDDGVDDSSKEITTYYSKHHNGADHVQRSGGALAATHGQSVVLAQLEAQFQGEDADEGDQVGGGPPSGTSTAPALARLLW</sequence>
<dbReference type="InterPro" id="IPR008906">
    <property type="entry name" value="HATC_C_dom"/>
</dbReference>
<feature type="compositionally biased region" description="Basic and acidic residues" evidence="1">
    <location>
        <begin position="173"/>
        <end position="183"/>
    </location>
</feature>
<evidence type="ECO:0000259" key="2">
    <source>
        <dbReference type="Pfam" id="PF05699"/>
    </source>
</evidence>
<dbReference type="AlphaFoldDB" id="A0A8T1GCI6"/>
<evidence type="ECO:0000313" key="3">
    <source>
        <dbReference type="EMBL" id="KAG2991364.1"/>
    </source>
</evidence>
<evidence type="ECO:0000313" key="4">
    <source>
        <dbReference type="Proteomes" id="UP000697107"/>
    </source>
</evidence>